<name>A0A4Q1D3P5_9BACT</name>
<evidence type="ECO:0000256" key="1">
    <source>
        <dbReference type="SAM" id="SignalP"/>
    </source>
</evidence>
<protein>
    <submittedName>
        <fullName evidence="2">Uncharacterized protein</fullName>
    </submittedName>
</protein>
<dbReference type="Proteomes" id="UP000290545">
    <property type="component" value="Unassembled WGS sequence"/>
</dbReference>
<accession>A0A4Q1D3P5</accession>
<organism evidence="2 3">
    <name type="scientific">Filimonas effusa</name>
    <dbReference type="NCBI Taxonomy" id="2508721"/>
    <lineage>
        <taxon>Bacteria</taxon>
        <taxon>Pseudomonadati</taxon>
        <taxon>Bacteroidota</taxon>
        <taxon>Chitinophagia</taxon>
        <taxon>Chitinophagales</taxon>
        <taxon>Chitinophagaceae</taxon>
        <taxon>Filimonas</taxon>
    </lineage>
</organism>
<dbReference type="OrthoDB" id="1490253at2"/>
<feature type="signal peptide" evidence="1">
    <location>
        <begin position="1"/>
        <end position="19"/>
    </location>
</feature>
<gene>
    <name evidence="2" type="ORF">ESB13_13075</name>
</gene>
<comment type="caution">
    <text evidence="2">The sequence shown here is derived from an EMBL/GenBank/DDBJ whole genome shotgun (WGS) entry which is preliminary data.</text>
</comment>
<evidence type="ECO:0000313" key="3">
    <source>
        <dbReference type="Proteomes" id="UP000290545"/>
    </source>
</evidence>
<dbReference type="AlphaFoldDB" id="A0A4Q1D3P5"/>
<keyword evidence="3" id="KW-1185">Reference proteome</keyword>
<feature type="chain" id="PRO_5020542672" evidence="1">
    <location>
        <begin position="20"/>
        <end position="510"/>
    </location>
</feature>
<dbReference type="RefSeq" id="WP_129003978.1">
    <property type="nucleotide sequence ID" value="NZ_SDHZ01000002.1"/>
</dbReference>
<sequence length="510" mass="58559">MRSLIVAAFLLLAGGSSIAQKISYSEPDREDVRNLNFEVIGKMNDHFLIYKNYRDNHTITTYDNNMKVVKKHTLDFMPDRTINVDFIYYKDFSYLFYQYQRRSIVYCMAAKLDGNGEIVGEPLLLDTTDISYSSSKKLYTILNSDDKEKIGVLKINTKNDKLHLVTLSLFTSKLGLIRKSRMGIAMDERNAFLNEFVLDNEGDLAFLRASGTSQNDNITRLDLVIKPAVSDTARFASIDLMNLFMDDIRLKVDNVNKHYLLTSFYSKSKRGNVDGLYCSLWDKNSASILANNNTTFSEELRNEAKGDGSVKTAFNDFFLQNIVMRKDGGFAIAAESVYTSSRSGPNSRWDYMNGGWGSPFYSPYNYYAWGSPFNNYYYPWGRYGGFGGFQVTRYYADNIAVMSFDTTGTMEWANIIRKSQYDDNSDNYLGYGTMRTGSEIHFVFNQLEKRNLLLNDQSITADGQIHRSPTFKNLDKGYSFMPRFAKQVSSYQMIVPCEYRNYICFAKVEF</sequence>
<evidence type="ECO:0000313" key="2">
    <source>
        <dbReference type="EMBL" id="RXK83052.1"/>
    </source>
</evidence>
<proteinExistence type="predicted"/>
<reference evidence="2 3" key="1">
    <citation type="submission" date="2019-01" db="EMBL/GenBank/DDBJ databases">
        <title>Filimonas sp. strain TTM-71.</title>
        <authorList>
            <person name="Chen W.-M."/>
        </authorList>
    </citation>
    <scope>NUCLEOTIDE SEQUENCE [LARGE SCALE GENOMIC DNA]</scope>
    <source>
        <strain evidence="2 3">TTM-71</strain>
    </source>
</reference>
<dbReference type="EMBL" id="SDHZ01000002">
    <property type="protein sequence ID" value="RXK83052.1"/>
    <property type="molecule type" value="Genomic_DNA"/>
</dbReference>
<keyword evidence="1" id="KW-0732">Signal</keyword>